<dbReference type="Gramene" id="TVU25878">
    <property type="protein sequence ID" value="TVU25878"/>
    <property type="gene ID" value="EJB05_28393"/>
</dbReference>
<name>A0A5J9URB0_9POAL</name>
<dbReference type="AlphaFoldDB" id="A0A5J9URB0"/>
<evidence type="ECO:0000313" key="1">
    <source>
        <dbReference type="EMBL" id="TVU25878.1"/>
    </source>
</evidence>
<comment type="caution">
    <text evidence="1">The sequence shown here is derived from an EMBL/GenBank/DDBJ whole genome shotgun (WGS) entry which is preliminary data.</text>
</comment>
<protein>
    <submittedName>
        <fullName evidence="1">Uncharacterized protein</fullName>
    </submittedName>
</protein>
<sequence length="77" mass="8605">MVMVARKQPETSSSFPDGVVELDDLGADYLEELLRVSSELEYTTGEIDQVLLQDRPFDSLPSRQVGQLTAFAQGWNN</sequence>
<gene>
    <name evidence="1" type="ORF">EJB05_28393</name>
</gene>
<feature type="non-terminal residue" evidence="1">
    <location>
        <position position="1"/>
    </location>
</feature>
<proteinExistence type="predicted"/>
<dbReference type="Proteomes" id="UP000324897">
    <property type="component" value="Chromosome 2"/>
</dbReference>
<organism evidence="1 2">
    <name type="scientific">Eragrostis curvula</name>
    <name type="common">weeping love grass</name>
    <dbReference type="NCBI Taxonomy" id="38414"/>
    <lineage>
        <taxon>Eukaryota</taxon>
        <taxon>Viridiplantae</taxon>
        <taxon>Streptophyta</taxon>
        <taxon>Embryophyta</taxon>
        <taxon>Tracheophyta</taxon>
        <taxon>Spermatophyta</taxon>
        <taxon>Magnoliopsida</taxon>
        <taxon>Liliopsida</taxon>
        <taxon>Poales</taxon>
        <taxon>Poaceae</taxon>
        <taxon>PACMAD clade</taxon>
        <taxon>Chloridoideae</taxon>
        <taxon>Eragrostideae</taxon>
        <taxon>Eragrostidinae</taxon>
        <taxon>Eragrostis</taxon>
    </lineage>
</organism>
<dbReference type="EMBL" id="RWGY01000013">
    <property type="protein sequence ID" value="TVU25878.1"/>
    <property type="molecule type" value="Genomic_DNA"/>
</dbReference>
<accession>A0A5J9URB0</accession>
<keyword evidence="2" id="KW-1185">Reference proteome</keyword>
<reference evidence="1 2" key="1">
    <citation type="journal article" date="2019" name="Sci. Rep.">
        <title>A high-quality genome of Eragrostis curvula grass provides insights into Poaceae evolution and supports new strategies to enhance forage quality.</title>
        <authorList>
            <person name="Carballo J."/>
            <person name="Santos B.A.C.M."/>
            <person name="Zappacosta D."/>
            <person name="Garbus I."/>
            <person name="Selva J.P."/>
            <person name="Gallo C.A."/>
            <person name="Diaz A."/>
            <person name="Albertini E."/>
            <person name="Caccamo M."/>
            <person name="Echenique V."/>
        </authorList>
    </citation>
    <scope>NUCLEOTIDE SEQUENCE [LARGE SCALE GENOMIC DNA]</scope>
    <source>
        <strain evidence="2">cv. Victoria</strain>
        <tissue evidence="1">Leaf</tissue>
    </source>
</reference>
<evidence type="ECO:0000313" key="2">
    <source>
        <dbReference type="Proteomes" id="UP000324897"/>
    </source>
</evidence>